<dbReference type="FunFam" id="3.30.460.10:FF:000006">
    <property type="entry name" value="non-canonical poly(A) RNA polymerase PAPD5"/>
    <property type="match status" value="1"/>
</dbReference>
<comment type="catalytic activity">
    <reaction evidence="7">
        <text>RNA(n) + ATP = RNA(n)-3'-adenine ribonucleotide + diphosphate</text>
        <dbReference type="Rhea" id="RHEA:11332"/>
        <dbReference type="Rhea" id="RHEA-COMP:14527"/>
        <dbReference type="Rhea" id="RHEA-COMP:17347"/>
        <dbReference type="ChEBI" id="CHEBI:30616"/>
        <dbReference type="ChEBI" id="CHEBI:33019"/>
        <dbReference type="ChEBI" id="CHEBI:140395"/>
        <dbReference type="ChEBI" id="CHEBI:173115"/>
        <dbReference type="EC" id="2.7.7.19"/>
    </reaction>
</comment>
<dbReference type="GO" id="GO:0071035">
    <property type="term" value="P:nuclear polyadenylation-dependent rRNA catabolic process"/>
    <property type="evidence" value="ECO:0007669"/>
    <property type="project" value="UniProtKB-ARBA"/>
</dbReference>
<dbReference type="Proteomes" id="UP000761534">
    <property type="component" value="Unassembled WGS sequence"/>
</dbReference>
<dbReference type="EMBL" id="SWFS01000563">
    <property type="protein sequence ID" value="KAA8897505.1"/>
    <property type="molecule type" value="Genomic_DNA"/>
</dbReference>
<evidence type="ECO:0000313" key="11">
    <source>
        <dbReference type="EMBL" id="KAA8897505.1"/>
    </source>
</evidence>
<feature type="compositionally biased region" description="Acidic residues" evidence="8">
    <location>
        <begin position="498"/>
        <end position="510"/>
    </location>
</feature>
<protein>
    <recommendedName>
        <fullName evidence="3">polynucleotide adenylyltransferase</fullName>
        <ecNumber evidence="3">2.7.7.19</ecNumber>
    </recommendedName>
</protein>
<feature type="compositionally biased region" description="Basic residues" evidence="8">
    <location>
        <begin position="24"/>
        <end position="34"/>
    </location>
</feature>
<keyword evidence="5" id="KW-0479">Metal-binding</keyword>
<dbReference type="EC" id="2.7.7.19" evidence="3"/>
<dbReference type="GO" id="GO:0046872">
    <property type="term" value="F:metal ion binding"/>
    <property type="evidence" value="ECO:0007669"/>
    <property type="project" value="UniProtKB-KW"/>
</dbReference>
<feature type="region of interest" description="Disordered" evidence="8">
    <location>
        <begin position="496"/>
        <end position="538"/>
    </location>
</feature>
<dbReference type="SUPFAM" id="SSF81631">
    <property type="entry name" value="PAP/OAS1 substrate-binding domain"/>
    <property type="match status" value="1"/>
</dbReference>
<dbReference type="GO" id="GO:0031499">
    <property type="term" value="C:TRAMP complex"/>
    <property type="evidence" value="ECO:0007669"/>
    <property type="project" value="TreeGrafter"/>
</dbReference>
<dbReference type="CDD" id="cd05402">
    <property type="entry name" value="NT_PAP_TUTase"/>
    <property type="match status" value="1"/>
</dbReference>
<dbReference type="Pfam" id="PF03828">
    <property type="entry name" value="PAP_assoc"/>
    <property type="match status" value="1"/>
</dbReference>
<evidence type="ECO:0000313" key="12">
    <source>
        <dbReference type="Proteomes" id="UP000761534"/>
    </source>
</evidence>
<evidence type="ECO:0000256" key="8">
    <source>
        <dbReference type="SAM" id="MobiDB-lite"/>
    </source>
</evidence>
<dbReference type="InterPro" id="IPR045862">
    <property type="entry name" value="Trf4-like"/>
</dbReference>
<dbReference type="GO" id="GO:0071037">
    <property type="term" value="P:nuclear polyadenylation-dependent snRNA catabolic process"/>
    <property type="evidence" value="ECO:0007669"/>
    <property type="project" value="UniProtKB-ARBA"/>
</dbReference>
<dbReference type="InterPro" id="IPR054708">
    <property type="entry name" value="MTPAP-like_central"/>
</dbReference>
<dbReference type="SUPFAM" id="SSF81301">
    <property type="entry name" value="Nucleotidyltransferase"/>
    <property type="match status" value="1"/>
</dbReference>
<evidence type="ECO:0000256" key="3">
    <source>
        <dbReference type="ARBA" id="ARBA00012388"/>
    </source>
</evidence>
<dbReference type="VEuPathDB" id="FungiDB:TRICI_006721"/>
<dbReference type="GO" id="GO:0071039">
    <property type="term" value="P:nuclear polyadenylation-dependent CUT catabolic process"/>
    <property type="evidence" value="ECO:0007669"/>
    <property type="project" value="UniProtKB-ARBA"/>
</dbReference>
<dbReference type="InterPro" id="IPR043519">
    <property type="entry name" value="NT_sf"/>
</dbReference>
<dbReference type="Gene3D" id="1.10.1410.10">
    <property type="match status" value="1"/>
</dbReference>
<evidence type="ECO:0000259" key="10">
    <source>
        <dbReference type="Pfam" id="PF22600"/>
    </source>
</evidence>
<dbReference type="GO" id="GO:0034475">
    <property type="term" value="P:U4 snRNA 3'-end processing"/>
    <property type="evidence" value="ECO:0007669"/>
    <property type="project" value="UniProtKB-ARBA"/>
</dbReference>
<proteinExistence type="inferred from homology"/>
<dbReference type="GO" id="GO:0071036">
    <property type="term" value="P:nuclear polyadenylation-dependent snoRNA catabolic process"/>
    <property type="evidence" value="ECO:0007669"/>
    <property type="project" value="UniProtKB-ARBA"/>
</dbReference>
<comment type="cofactor">
    <cofactor evidence="1">
        <name>Mn(2+)</name>
        <dbReference type="ChEBI" id="CHEBI:29035"/>
    </cofactor>
</comment>
<dbReference type="GO" id="GO:0071038">
    <property type="term" value="P:TRAMP-dependent tRNA surveillance pathway"/>
    <property type="evidence" value="ECO:0007669"/>
    <property type="project" value="UniProtKB-ARBA"/>
</dbReference>
<evidence type="ECO:0000256" key="7">
    <source>
        <dbReference type="ARBA" id="ARBA00048830"/>
    </source>
</evidence>
<comment type="similarity">
    <text evidence="2">Belongs to the DNA polymerase type-B-like family.</text>
</comment>
<dbReference type="Pfam" id="PF22600">
    <property type="entry name" value="MTPAP-like_central"/>
    <property type="match status" value="1"/>
</dbReference>
<evidence type="ECO:0000256" key="4">
    <source>
        <dbReference type="ARBA" id="ARBA00022679"/>
    </source>
</evidence>
<name>A0A642UED5_9ASCO</name>
<feature type="compositionally biased region" description="Acidic residues" evidence="8">
    <location>
        <begin position="91"/>
        <end position="103"/>
    </location>
</feature>
<feature type="domain" description="Poly(A) RNA polymerase mitochondrial-like central palm" evidence="10">
    <location>
        <begin position="150"/>
        <end position="282"/>
    </location>
</feature>
<dbReference type="GO" id="GO:0005730">
    <property type="term" value="C:nucleolus"/>
    <property type="evidence" value="ECO:0007669"/>
    <property type="project" value="TreeGrafter"/>
</dbReference>
<organism evidence="11 12">
    <name type="scientific">Trichomonascus ciferrii</name>
    <dbReference type="NCBI Taxonomy" id="44093"/>
    <lineage>
        <taxon>Eukaryota</taxon>
        <taxon>Fungi</taxon>
        <taxon>Dikarya</taxon>
        <taxon>Ascomycota</taxon>
        <taxon>Saccharomycotina</taxon>
        <taxon>Dipodascomycetes</taxon>
        <taxon>Dipodascales</taxon>
        <taxon>Trichomonascaceae</taxon>
        <taxon>Trichomonascus</taxon>
        <taxon>Trichomonascus ciferrii complex</taxon>
    </lineage>
</organism>
<evidence type="ECO:0000256" key="1">
    <source>
        <dbReference type="ARBA" id="ARBA00001936"/>
    </source>
</evidence>
<keyword evidence="6" id="KW-0460">Magnesium</keyword>
<dbReference type="GO" id="GO:0071051">
    <property type="term" value="P:poly(A)-dependent snoRNA 3'-end processing"/>
    <property type="evidence" value="ECO:0007669"/>
    <property type="project" value="UniProtKB-ARBA"/>
</dbReference>
<evidence type="ECO:0000256" key="6">
    <source>
        <dbReference type="ARBA" id="ARBA00022842"/>
    </source>
</evidence>
<dbReference type="AlphaFoldDB" id="A0A642UED5"/>
<dbReference type="GO" id="GO:0003729">
    <property type="term" value="F:mRNA binding"/>
    <property type="evidence" value="ECO:0007669"/>
    <property type="project" value="TreeGrafter"/>
</dbReference>
<feature type="compositionally biased region" description="Basic and acidic residues" evidence="8">
    <location>
        <begin position="35"/>
        <end position="61"/>
    </location>
</feature>
<feature type="domain" description="PAP-associated" evidence="9">
    <location>
        <begin position="342"/>
        <end position="400"/>
    </location>
</feature>
<keyword evidence="4" id="KW-0808">Transferase</keyword>
<dbReference type="GO" id="GO:1990817">
    <property type="term" value="F:poly(A) RNA polymerase activity"/>
    <property type="evidence" value="ECO:0007669"/>
    <property type="project" value="UniProtKB-EC"/>
</dbReference>
<evidence type="ECO:0000259" key="9">
    <source>
        <dbReference type="Pfam" id="PF03828"/>
    </source>
</evidence>
<feature type="region of interest" description="Disordered" evidence="8">
    <location>
        <begin position="91"/>
        <end position="128"/>
    </location>
</feature>
<reference evidence="11" key="1">
    <citation type="journal article" date="2019" name="G3 (Bethesda)">
        <title>Genome Assemblies of Two Rare Opportunistic Yeast Pathogens: Diutina rugosa (syn. Candida rugosa) and Trichomonascus ciferrii (syn. Candida ciferrii).</title>
        <authorList>
            <person name="Mixao V."/>
            <person name="Saus E."/>
            <person name="Hansen A.P."/>
            <person name="Lass-Florl C."/>
            <person name="Gabaldon T."/>
        </authorList>
    </citation>
    <scope>NUCLEOTIDE SEQUENCE</scope>
    <source>
        <strain evidence="11">CBS 4856</strain>
    </source>
</reference>
<dbReference type="OrthoDB" id="273917at2759"/>
<dbReference type="FunFam" id="1.10.1410.10:FF:000003">
    <property type="entry name" value="non-canonical poly(A) RNA polymerase PAPD7"/>
    <property type="match status" value="1"/>
</dbReference>
<comment type="caution">
    <text evidence="11">The sequence shown here is derived from an EMBL/GenBank/DDBJ whole genome shotgun (WGS) entry which is preliminary data.</text>
</comment>
<dbReference type="Gene3D" id="3.30.460.10">
    <property type="entry name" value="Beta Polymerase, domain 2"/>
    <property type="match status" value="1"/>
</dbReference>
<dbReference type="GO" id="GO:0043634">
    <property type="term" value="P:polyadenylation-dependent ncRNA catabolic process"/>
    <property type="evidence" value="ECO:0007669"/>
    <property type="project" value="TreeGrafter"/>
</dbReference>
<dbReference type="PANTHER" id="PTHR23092">
    <property type="entry name" value="POLY(A) RNA POLYMERASE"/>
    <property type="match status" value="1"/>
</dbReference>
<dbReference type="InterPro" id="IPR002058">
    <property type="entry name" value="PAP_assoc"/>
</dbReference>
<dbReference type="PANTHER" id="PTHR23092:SF15">
    <property type="entry name" value="INACTIVE NON-CANONICAL POLY(A) RNA POLYMERASE PROTEIN TRF4-2-RELATED"/>
    <property type="match status" value="1"/>
</dbReference>
<feature type="compositionally biased region" description="Basic and acidic residues" evidence="8">
    <location>
        <begin position="116"/>
        <end position="128"/>
    </location>
</feature>
<dbReference type="GO" id="GO:0071044">
    <property type="term" value="P:histone mRNA catabolic process"/>
    <property type="evidence" value="ECO:0007669"/>
    <property type="project" value="UniProtKB-ARBA"/>
</dbReference>
<keyword evidence="12" id="KW-1185">Reference proteome</keyword>
<dbReference type="GO" id="GO:0071042">
    <property type="term" value="P:nuclear polyadenylation-dependent mRNA catabolic process"/>
    <property type="evidence" value="ECO:0007669"/>
    <property type="project" value="UniProtKB-ARBA"/>
</dbReference>
<gene>
    <name evidence="11" type="ORF">TRICI_006721</name>
</gene>
<feature type="region of interest" description="Disordered" evidence="8">
    <location>
        <begin position="1"/>
        <end position="71"/>
    </location>
</feature>
<sequence>MVFGRKKAGSQAPTGGKKGLGLRLGKKKGRSKNKKGVEPELVEKNSFEPLEKAEDNNKPEDGFISLDIGEEDVADDNASVLTSRFKEYEEEFAQNQSDDDDYGEIPAAAATTGKRKREEEQNGGEGKKMRMSEFPWLRDHSATSNMADWLTKEIRDFVAYVSPAEAEIVARNEAMRRIRELVHELWDDAEAHVFGSYATDLYLPGSDIDMVILSDSGKYDRRDYLYQLSSKLRSRGIAKRIETIAKARVPIIKMVEAQTNIHIDISFEKRNGIKTVDTINSWKEMFPDIRCFILVVKQFLARRRLNEVHTGGLGGFSIICMVVSFLKNHPRVASGELSVGDNLGVLLIEFFELYGKKFNYDDVGLCMTGRMGYLSKRSNPHLQNKKPFALAIEDPNDDTNNISRGSFNTAAIKRAFGGAFDILTARCFDLEEVPYGRRRGKTILGHLVQLKGPERDFEDSTGLVRNEYADVLVPKASVESNLRGNERKEKPRVMYVTDSDEESSDDDQQEPDNNVVVVSSDEENDSRSSRIQSVDKQTKRDFWLSKGSISA</sequence>
<evidence type="ECO:0000256" key="5">
    <source>
        <dbReference type="ARBA" id="ARBA00022723"/>
    </source>
</evidence>
<accession>A0A642UED5</accession>
<evidence type="ECO:0000256" key="2">
    <source>
        <dbReference type="ARBA" id="ARBA00008593"/>
    </source>
</evidence>